<evidence type="ECO:0000313" key="1">
    <source>
        <dbReference type="EMBL" id="MBW0484211.1"/>
    </source>
</evidence>
<protein>
    <submittedName>
        <fullName evidence="1">Uncharacterized protein</fullName>
    </submittedName>
</protein>
<reference evidence="1" key="1">
    <citation type="submission" date="2021-03" db="EMBL/GenBank/DDBJ databases">
        <title>Draft genome sequence of rust myrtle Austropuccinia psidii MF-1, a brazilian biotype.</title>
        <authorList>
            <person name="Quecine M.C."/>
            <person name="Pachon D.M.R."/>
            <person name="Bonatelli M.L."/>
            <person name="Correr F.H."/>
            <person name="Franceschini L.M."/>
            <person name="Leite T.F."/>
            <person name="Margarido G.R.A."/>
            <person name="Almeida C.A."/>
            <person name="Ferrarezi J.A."/>
            <person name="Labate C.A."/>
        </authorList>
    </citation>
    <scope>NUCLEOTIDE SEQUENCE</scope>
    <source>
        <strain evidence="1">MF-1</strain>
    </source>
</reference>
<organism evidence="1 2">
    <name type="scientific">Austropuccinia psidii MF-1</name>
    <dbReference type="NCBI Taxonomy" id="1389203"/>
    <lineage>
        <taxon>Eukaryota</taxon>
        <taxon>Fungi</taxon>
        <taxon>Dikarya</taxon>
        <taxon>Basidiomycota</taxon>
        <taxon>Pucciniomycotina</taxon>
        <taxon>Pucciniomycetes</taxon>
        <taxon>Pucciniales</taxon>
        <taxon>Sphaerophragmiaceae</taxon>
        <taxon>Austropuccinia</taxon>
    </lineage>
</organism>
<dbReference type="EMBL" id="AVOT02007584">
    <property type="protein sequence ID" value="MBW0484211.1"/>
    <property type="molecule type" value="Genomic_DNA"/>
</dbReference>
<gene>
    <name evidence="1" type="ORF">O181_023926</name>
</gene>
<dbReference type="Proteomes" id="UP000765509">
    <property type="component" value="Unassembled WGS sequence"/>
</dbReference>
<name>A0A9Q3GY44_9BASI</name>
<dbReference type="AlphaFoldDB" id="A0A9Q3GY44"/>
<accession>A0A9Q3GY44</accession>
<evidence type="ECO:0000313" key="2">
    <source>
        <dbReference type="Proteomes" id="UP000765509"/>
    </source>
</evidence>
<comment type="caution">
    <text evidence="1">The sequence shown here is derived from an EMBL/GenBank/DDBJ whole genome shotgun (WGS) entry which is preliminary data.</text>
</comment>
<sequence length="94" mass="10962">MKEYLIDILFQYREVFCSDNQQLGDIRGHEFDIILNLKRPYSLLLRRPDYPASPRAIRALDPHINELMKLGVLGKAGNNEEVKATDPFNHYLEC</sequence>
<dbReference type="OrthoDB" id="6776860at2759"/>
<keyword evidence="2" id="KW-1185">Reference proteome</keyword>
<proteinExistence type="predicted"/>